<proteinExistence type="predicted"/>
<organism evidence="1">
    <name type="scientific">Rhizophora mucronata</name>
    <name type="common">Asiatic mangrove</name>
    <dbReference type="NCBI Taxonomy" id="61149"/>
    <lineage>
        <taxon>Eukaryota</taxon>
        <taxon>Viridiplantae</taxon>
        <taxon>Streptophyta</taxon>
        <taxon>Embryophyta</taxon>
        <taxon>Tracheophyta</taxon>
        <taxon>Spermatophyta</taxon>
        <taxon>Magnoliopsida</taxon>
        <taxon>eudicotyledons</taxon>
        <taxon>Gunneridae</taxon>
        <taxon>Pentapetalae</taxon>
        <taxon>rosids</taxon>
        <taxon>fabids</taxon>
        <taxon>Malpighiales</taxon>
        <taxon>Rhizophoraceae</taxon>
        <taxon>Rhizophora</taxon>
    </lineage>
</organism>
<evidence type="ECO:0000313" key="1">
    <source>
        <dbReference type="EMBL" id="MBX64129.1"/>
    </source>
</evidence>
<name>A0A2P2QB36_RHIMU</name>
<dbReference type="AlphaFoldDB" id="A0A2P2QB36"/>
<accession>A0A2P2QB36</accession>
<sequence length="17" mass="2087">MTINLMCWSHINPFICY</sequence>
<protein>
    <submittedName>
        <fullName evidence="1">Uncharacterized protein</fullName>
    </submittedName>
</protein>
<dbReference type="EMBL" id="GGEC01083645">
    <property type="protein sequence ID" value="MBX64129.1"/>
    <property type="molecule type" value="Transcribed_RNA"/>
</dbReference>
<reference evidence="1" key="1">
    <citation type="submission" date="2018-02" db="EMBL/GenBank/DDBJ databases">
        <title>Rhizophora mucronata_Transcriptome.</title>
        <authorList>
            <person name="Meera S.P."/>
            <person name="Sreeshan A."/>
            <person name="Augustine A."/>
        </authorList>
    </citation>
    <scope>NUCLEOTIDE SEQUENCE</scope>
    <source>
        <tissue evidence="1">Leaf</tissue>
    </source>
</reference>